<gene>
    <name evidence="1" type="ORF">NTG6680_1616</name>
</gene>
<evidence type="ECO:0000313" key="1">
    <source>
        <dbReference type="EMBL" id="CAG9932869.1"/>
    </source>
</evidence>
<proteinExistence type="predicted"/>
<accession>A0ABM8YZ47</accession>
<name>A0ABM8YZ47_9PROT</name>
<evidence type="ECO:0000313" key="2">
    <source>
        <dbReference type="Proteomes" id="UP000839052"/>
    </source>
</evidence>
<sequence length="47" mass="5323">MGKFYQKNIGYVPAFASLKIQNSTKCKTLKKFAMLHISDMQAIDLIS</sequence>
<dbReference type="EMBL" id="OU912926">
    <property type="protein sequence ID" value="CAG9932869.1"/>
    <property type="molecule type" value="Genomic_DNA"/>
</dbReference>
<protein>
    <submittedName>
        <fullName evidence="1">Uncharacterized protein</fullName>
    </submittedName>
</protein>
<reference evidence="1 2" key="1">
    <citation type="submission" date="2021-10" db="EMBL/GenBank/DDBJ databases">
        <authorList>
            <person name="Koch H."/>
        </authorList>
    </citation>
    <scope>NUCLEOTIDE SEQUENCE [LARGE SCALE GENOMIC DNA]</scope>
    <source>
        <strain evidence="1">6680</strain>
    </source>
</reference>
<organism evidence="1 2">
    <name type="scientific">Candidatus Nitrotoga arctica</name>
    <dbReference type="NCBI Taxonomy" id="453162"/>
    <lineage>
        <taxon>Bacteria</taxon>
        <taxon>Pseudomonadati</taxon>
        <taxon>Pseudomonadota</taxon>
        <taxon>Betaproteobacteria</taxon>
        <taxon>Nitrosomonadales</taxon>
        <taxon>Gallionellaceae</taxon>
        <taxon>Candidatus Nitrotoga</taxon>
    </lineage>
</organism>
<keyword evidence="2" id="KW-1185">Reference proteome</keyword>
<dbReference type="Proteomes" id="UP000839052">
    <property type="component" value="Chromosome"/>
</dbReference>